<name>A0ACC2P812_9HYME</name>
<organism evidence="1 2">
    <name type="scientific">Eretmocerus hayati</name>
    <dbReference type="NCBI Taxonomy" id="131215"/>
    <lineage>
        <taxon>Eukaryota</taxon>
        <taxon>Metazoa</taxon>
        <taxon>Ecdysozoa</taxon>
        <taxon>Arthropoda</taxon>
        <taxon>Hexapoda</taxon>
        <taxon>Insecta</taxon>
        <taxon>Pterygota</taxon>
        <taxon>Neoptera</taxon>
        <taxon>Endopterygota</taxon>
        <taxon>Hymenoptera</taxon>
        <taxon>Apocrita</taxon>
        <taxon>Proctotrupomorpha</taxon>
        <taxon>Chalcidoidea</taxon>
        <taxon>Aphelinidae</taxon>
        <taxon>Aphelininae</taxon>
        <taxon>Eretmocerus</taxon>
    </lineage>
</organism>
<protein>
    <submittedName>
        <fullName evidence="1">Uncharacterized protein</fullName>
    </submittedName>
</protein>
<evidence type="ECO:0000313" key="2">
    <source>
        <dbReference type="Proteomes" id="UP001239111"/>
    </source>
</evidence>
<dbReference type="EMBL" id="CM056742">
    <property type="protein sequence ID" value="KAJ8679424.1"/>
    <property type="molecule type" value="Genomic_DNA"/>
</dbReference>
<comment type="caution">
    <text evidence="1">The sequence shown here is derived from an EMBL/GenBank/DDBJ whole genome shotgun (WGS) entry which is preliminary data.</text>
</comment>
<keyword evidence="2" id="KW-1185">Reference proteome</keyword>
<reference evidence="1" key="1">
    <citation type="submission" date="2023-04" db="EMBL/GenBank/DDBJ databases">
        <title>A chromosome-level genome assembly of the parasitoid wasp Eretmocerus hayati.</title>
        <authorList>
            <person name="Zhong Y."/>
            <person name="Liu S."/>
            <person name="Liu Y."/>
        </authorList>
    </citation>
    <scope>NUCLEOTIDE SEQUENCE</scope>
    <source>
        <strain evidence="1">ZJU_SS_LIU_2023</strain>
    </source>
</reference>
<dbReference type="Proteomes" id="UP001239111">
    <property type="component" value="Chromosome 2"/>
</dbReference>
<proteinExistence type="predicted"/>
<accession>A0ACC2P812</accession>
<evidence type="ECO:0000313" key="1">
    <source>
        <dbReference type="EMBL" id="KAJ8679424.1"/>
    </source>
</evidence>
<sequence>MNGNGKQYSYTPIKKSNGYESKMPAFYDTRYDENVRPKSTLEMLTRFWQRLRFDEWTFTLMLFLFSSSVVIGKLFLNYDCFNFLDIKSNSIAVPSNRSNIYYEEITNKAVDGFQKYSWLIKALFSGFTITGLTWCIIYKDSKVPGIEPPSPFSPSKKRILQEDEPPLPTHYFVGILNGFLVFLYMCL</sequence>
<gene>
    <name evidence="1" type="ORF">QAD02_015211</name>
</gene>